<dbReference type="GO" id="GO:0008168">
    <property type="term" value="F:methyltransferase activity"/>
    <property type="evidence" value="ECO:0007669"/>
    <property type="project" value="InterPro"/>
</dbReference>
<protein>
    <submittedName>
        <fullName evidence="1">Uncharacterized protein</fullName>
    </submittedName>
</protein>
<comment type="caution">
    <text evidence="1">The sequence shown here is derived from an EMBL/GenBank/DDBJ whole genome shotgun (WGS) entry which is preliminary data.</text>
</comment>
<dbReference type="EMBL" id="JBDFQZ010000003">
    <property type="protein sequence ID" value="KAK9740061.1"/>
    <property type="molecule type" value="Genomic_DNA"/>
</dbReference>
<gene>
    <name evidence="1" type="ORF">RND81_03G008200</name>
</gene>
<reference evidence="1" key="1">
    <citation type="submission" date="2024-03" db="EMBL/GenBank/DDBJ databases">
        <title>WGS assembly of Saponaria officinalis var. Norfolk2.</title>
        <authorList>
            <person name="Jenkins J."/>
            <person name="Shu S."/>
            <person name="Grimwood J."/>
            <person name="Barry K."/>
            <person name="Goodstein D."/>
            <person name="Schmutz J."/>
            <person name="Leebens-Mack J."/>
            <person name="Osbourn A."/>
        </authorList>
    </citation>
    <scope>NUCLEOTIDE SEQUENCE [LARGE SCALE GENOMIC DNA]</scope>
    <source>
        <strain evidence="1">JIC</strain>
    </source>
</reference>
<keyword evidence="2" id="KW-1185">Reference proteome</keyword>
<accession>A0AAW1M1Q9</accession>
<evidence type="ECO:0000313" key="1">
    <source>
        <dbReference type="EMBL" id="KAK9740061.1"/>
    </source>
</evidence>
<dbReference type="Proteomes" id="UP001443914">
    <property type="component" value="Unassembled WGS sequence"/>
</dbReference>
<organism evidence="1 2">
    <name type="scientific">Saponaria officinalis</name>
    <name type="common">Common soapwort</name>
    <name type="synonym">Lychnis saponaria</name>
    <dbReference type="NCBI Taxonomy" id="3572"/>
    <lineage>
        <taxon>Eukaryota</taxon>
        <taxon>Viridiplantae</taxon>
        <taxon>Streptophyta</taxon>
        <taxon>Embryophyta</taxon>
        <taxon>Tracheophyta</taxon>
        <taxon>Spermatophyta</taxon>
        <taxon>Magnoliopsida</taxon>
        <taxon>eudicotyledons</taxon>
        <taxon>Gunneridae</taxon>
        <taxon>Pentapetalae</taxon>
        <taxon>Caryophyllales</taxon>
        <taxon>Caryophyllaceae</taxon>
        <taxon>Caryophylleae</taxon>
        <taxon>Saponaria</taxon>
    </lineage>
</organism>
<evidence type="ECO:0000313" key="2">
    <source>
        <dbReference type="Proteomes" id="UP001443914"/>
    </source>
</evidence>
<sequence length="93" mass="10648">MEIYKAEAIPGQVTDENYAKGMIYPPFSDIRYKGEGTVIRIFVQKEYEPPRFMSIKTAIEQLLKVEQKPQNPLILKIDVCGICPTRKQRSGNS</sequence>
<dbReference type="InterPro" id="IPR014776">
    <property type="entry name" value="4pyrrole_Mease_sub2"/>
</dbReference>
<dbReference type="Gene3D" id="3.30.950.10">
    <property type="entry name" value="Methyltransferase, Cobalt-precorrin-4 Transmethylase, Domain 2"/>
    <property type="match status" value="1"/>
</dbReference>
<dbReference type="AlphaFoldDB" id="A0AAW1M1Q9"/>
<proteinExistence type="predicted"/>
<name>A0AAW1M1Q9_SAPOF</name>